<feature type="transmembrane region" description="Helical" evidence="11">
    <location>
        <begin position="31"/>
        <end position="55"/>
    </location>
</feature>
<evidence type="ECO:0000256" key="10">
    <source>
        <dbReference type="ARBA" id="ARBA00023315"/>
    </source>
</evidence>
<dbReference type="EMBL" id="DF237317">
    <property type="protein sequence ID" value="GAQ87651.1"/>
    <property type="molecule type" value="Genomic_DNA"/>
</dbReference>
<keyword evidence="8" id="KW-0443">Lipid metabolism</keyword>
<dbReference type="EC" id="2.3.1.-" evidence="11"/>
<dbReference type="STRING" id="105231.A0A1Y1IF00"/>
<dbReference type="OrthoDB" id="264532at2759"/>
<gene>
    <name evidence="12" type="ORF">KFL_003680010</name>
</gene>
<dbReference type="PANTHER" id="PTHR12317:SF63">
    <property type="entry name" value="DIACYLGLYCEROL O-ACYLTRANSFERASE 2"/>
    <property type="match status" value="1"/>
</dbReference>
<keyword evidence="13" id="KW-1185">Reference proteome</keyword>
<evidence type="ECO:0000256" key="1">
    <source>
        <dbReference type="ARBA" id="ARBA00004477"/>
    </source>
</evidence>
<evidence type="ECO:0000256" key="9">
    <source>
        <dbReference type="ARBA" id="ARBA00023136"/>
    </source>
</evidence>
<comment type="caution">
    <text evidence="11">Lacks conserved residue(s) required for the propagation of feature annotation.</text>
</comment>
<keyword evidence="3" id="KW-0444">Lipid biosynthesis</keyword>
<evidence type="ECO:0000256" key="5">
    <source>
        <dbReference type="ARBA" id="ARBA00022692"/>
    </source>
</evidence>
<evidence type="ECO:0000256" key="3">
    <source>
        <dbReference type="ARBA" id="ARBA00022516"/>
    </source>
</evidence>
<evidence type="ECO:0000313" key="13">
    <source>
        <dbReference type="Proteomes" id="UP000054558"/>
    </source>
</evidence>
<dbReference type="GO" id="GO:0004144">
    <property type="term" value="F:diacylglycerol O-acyltransferase activity"/>
    <property type="evidence" value="ECO:0000318"/>
    <property type="project" value="GO_Central"/>
</dbReference>
<keyword evidence="5 11" id="KW-0812">Transmembrane</keyword>
<comment type="subcellular location">
    <subcellularLocation>
        <location evidence="1 11">Endoplasmic reticulum membrane</location>
        <topology evidence="1 11">Multi-pass membrane protein</topology>
    </subcellularLocation>
</comment>
<reference evidence="12 13" key="1">
    <citation type="journal article" date="2014" name="Nat. Commun.">
        <title>Klebsormidium flaccidum genome reveals primary factors for plant terrestrial adaptation.</title>
        <authorList>
            <person name="Hori K."/>
            <person name="Maruyama F."/>
            <person name="Fujisawa T."/>
            <person name="Togashi T."/>
            <person name="Yamamoto N."/>
            <person name="Seo M."/>
            <person name="Sato S."/>
            <person name="Yamada T."/>
            <person name="Mori H."/>
            <person name="Tajima N."/>
            <person name="Moriyama T."/>
            <person name="Ikeuchi M."/>
            <person name="Watanabe M."/>
            <person name="Wada H."/>
            <person name="Kobayashi K."/>
            <person name="Saito M."/>
            <person name="Masuda T."/>
            <person name="Sasaki-Sekimoto Y."/>
            <person name="Mashiguchi K."/>
            <person name="Awai K."/>
            <person name="Shimojima M."/>
            <person name="Masuda S."/>
            <person name="Iwai M."/>
            <person name="Nobusawa T."/>
            <person name="Narise T."/>
            <person name="Kondo S."/>
            <person name="Saito H."/>
            <person name="Sato R."/>
            <person name="Murakawa M."/>
            <person name="Ihara Y."/>
            <person name="Oshima-Yamada Y."/>
            <person name="Ohtaka K."/>
            <person name="Satoh M."/>
            <person name="Sonobe K."/>
            <person name="Ishii M."/>
            <person name="Ohtani R."/>
            <person name="Kanamori-Sato M."/>
            <person name="Honoki R."/>
            <person name="Miyazaki D."/>
            <person name="Mochizuki H."/>
            <person name="Umetsu J."/>
            <person name="Higashi K."/>
            <person name="Shibata D."/>
            <person name="Kamiya Y."/>
            <person name="Sato N."/>
            <person name="Nakamura Y."/>
            <person name="Tabata S."/>
            <person name="Ida S."/>
            <person name="Kurokawa K."/>
            <person name="Ohta H."/>
        </authorList>
    </citation>
    <scope>NUCLEOTIDE SEQUENCE [LARGE SCALE GENOMIC DNA]</scope>
    <source>
        <strain evidence="12 13">NIES-2285</strain>
    </source>
</reference>
<protein>
    <recommendedName>
        <fullName evidence="11">Acyltransferase</fullName>
        <ecNumber evidence="11">2.3.1.-</ecNumber>
    </recommendedName>
</protein>
<keyword evidence="6 11" id="KW-0256">Endoplasmic reticulum</keyword>
<dbReference type="SUPFAM" id="SSF69593">
    <property type="entry name" value="Glycerol-3-phosphate (1)-acyltransferase"/>
    <property type="match status" value="1"/>
</dbReference>
<evidence type="ECO:0000256" key="4">
    <source>
        <dbReference type="ARBA" id="ARBA00022679"/>
    </source>
</evidence>
<evidence type="ECO:0000256" key="8">
    <source>
        <dbReference type="ARBA" id="ARBA00023098"/>
    </source>
</evidence>
<evidence type="ECO:0000256" key="7">
    <source>
        <dbReference type="ARBA" id="ARBA00022989"/>
    </source>
</evidence>
<dbReference type="PANTHER" id="PTHR12317">
    <property type="entry name" value="DIACYLGLYCEROL O-ACYLTRANSFERASE"/>
    <property type="match status" value="1"/>
</dbReference>
<keyword evidence="10 12" id="KW-0012">Acyltransferase</keyword>
<evidence type="ECO:0000256" key="2">
    <source>
        <dbReference type="ARBA" id="ARBA00005420"/>
    </source>
</evidence>
<organism evidence="12 13">
    <name type="scientific">Klebsormidium nitens</name>
    <name type="common">Green alga</name>
    <name type="synonym">Ulothrix nitens</name>
    <dbReference type="NCBI Taxonomy" id="105231"/>
    <lineage>
        <taxon>Eukaryota</taxon>
        <taxon>Viridiplantae</taxon>
        <taxon>Streptophyta</taxon>
        <taxon>Klebsormidiophyceae</taxon>
        <taxon>Klebsormidiales</taxon>
        <taxon>Klebsormidiaceae</taxon>
        <taxon>Klebsormidium</taxon>
    </lineage>
</organism>
<proteinExistence type="inferred from homology"/>
<dbReference type="GO" id="GO:0019432">
    <property type="term" value="P:triglyceride biosynthetic process"/>
    <property type="evidence" value="ECO:0000318"/>
    <property type="project" value="GO_Central"/>
</dbReference>
<comment type="similarity">
    <text evidence="2 11">Belongs to the diacylglycerol acyltransferase family.</text>
</comment>
<dbReference type="InterPro" id="IPR007130">
    <property type="entry name" value="DAGAT"/>
</dbReference>
<dbReference type="Proteomes" id="UP000054558">
    <property type="component" value="Unassembled WGS sequence"/>
</dbReference>
<keyword evidence="7 11" id="KW-1133">Transmembrane helix</keyword>
<sequence>MAFLSSDISKGLGKLDTVLAAPLSDFKHTTLISIVAVIIWLGGIHVSLLCFLFALFTLPSMAAYTILAIQLSLVCLPVGEKPYFGEMVAKFVSDHAPKFFPLEFKMENREAFDTEKTYVIALEPHSIFPIGVVAMTRQAGRMPLQKMKCLASSAIWCIPWVRHLWSWLGLTPASRQNFRKLLSEGYSTVLIPGGVQECLHLRPGAEVVFLKQRTGFIRMAMEAGAPLVPAFCFGQTNTYRYWKPKGEWFARLSRSLGFTPLFFWGWCGTPLPFPEPMLLVVGSPIDVPKNPEPTREEILGTQEKFLAAMTALFEKYKEEAGYPDLTLEIR</sequence>
<dbReference type="Pfam" id="PF03982">
    <property type="entry name" value="DAGAT"/>
    <property type="match status" value="1"/>
</dbReference>
<dbReference type="OMA" id="FWFTCAN"/>
<dbReference type="CDD" id="cd07987">
    <property type="entry name" value="LPLAT_MGAT-like"/>
    <property type="match status" value="1"/>
</dbReference>
<evidence type="ECO:0000256" key="6">
    <source>
        <dbReference type="ARBA" id="ARBA00022824"/>
    </source>
</evidence>
<keyword evidence="9 11" id="KW-0472">Membrane</keyword>
<dbReference type="GO" id="GO:0005789">
    <property type="term" value="C:endoplasmic reticulum membrane"/>
    <property type="evidence" value="ECO:0000318"/>
    <property type="project" value="GO_Central"/>
</dbReference>
<name>A0A1Y1IF00_KLENI</name>
<dbReference type="AlphaFoldDB" id="A0A1Y1IF00"/>
<keyword evidence="4 11" id="KW-0808">Transferase</keyword>
<evidence type="ECO:0000313" key="12">
    <source>
        <dbReference type="EMBL" id="GAQ87651.1"/>
    </source>
</evidence>
<accession>A0A1Y1IF00</accession>
<evidence type="ECO:0000256" key="11">
    <source>
        <dbReference type="RuleBase" id="RU367023"/>
    </source>
</evidence>